<proteinExistence type="predicted"/>
<evidence type="ECO:0000313" key="2">
    <source>
        <dbReference type="EMBL" id="KAF9786493.1"/>
    </source>
</evidence>
<feature type="compositionally biased region" description="Low complexity" evidence="1">
    <location>
        <begin position="73"/>
        <end position="82"/>
    </location>
</feature>
<sequence>MDTNWCLYCETKIEGEFPYCGRECQARDDPEMIPQFHHTFQGTDQDGIRAWAAQIPADAKCETYHPDEDDSFSVKSSSSGSLELHHPRPPKLLLSHKKPLPPTLCTSSLKPSCSRSPSLPIHTPQRPISRLLRERVLSESFKTSSVFTDPISTPQTKTSSLFSQIASHVRSWVATPPRPAIAGVDRHFASRSCLYLEEDDILDSMIKLDLNVANVKKPTPYSPNAEKNDRLSVNRHSPTPTPRQTVSSSFSCTSDSDSSSVLETLVEELHPAFKNRGRKAVRYVS</sequence>
<feature type="compositionally biased region" description="Polar residues" evidence="1">
    <location>
        <begin position="234"/>
        <end position="244"/>
    </location>
</feature>
<dbReference type="Proteomes" id="UP000736335">
    <property type="component" value="Unassembled WGS sequence"/>
</dbReference>
<feature type="region of interest" description="Disordered" evidence="1">
    <location>
        <begin position="64"/>
        <end position="96"/>
    </location>
</feature>
<dbReference type="OrthoDB" id="2210012at2759"/>
<gene>
    <name evidence="2" type="ORF">BJ322DRAFT_1108337</name>
</gene>
<organism evidence="2 3">
    <name type="scientific">Thelephora terrestris</name>
    <dbReference type="NCBI Taxonomy" id="56493"/>
    <lineage>
        <taxon>Eukaryota</taxon>
        <taxon>Fungi</taxon>
        <taxon>Dikarya</taxon>
        <taxon>Basidiomycota</taxon>
        <taxon>Agaricomycotina</taxon>
        <taxon>Agaricomycetes</taxon>
        <taxon>Thelephorales</taxon>
        <taxon>Thelephoraceae</taxon>
        <taxon>Thelephora</taxon>
    </lineage>
</organism>
<dbReference type="EMBL" id="WIUZ02000006">
    <property type="protein sequence ID" value="KAF9786493.1"/>
    <property type="molecule type" value="Genomic_DNA"/>
</dbReference>
<reference evidence="2" key="2">
    <citation type="submission" date="2020-11" db="EMBL/GenBank/DDBJ databases">
        <authorList>
            <consortium name="DOE Joint Genome Institute"/>
            <person name="Kuo A."/>
            <person name="Miyauchi S."/>
            <person name="Kiss E."/>
            <person name="Drula E."/>
            <person name="Kohler A."/>
            <person name="Sanchez-Garcia M."/>
            <person name="Andreopoulos B."/>
            <person name="Barry K.W."/>
            <person name="Bonito G."/>
            <person name="Buee M."/>
            <person name="Carver A."/>
            <person name="Chen C."/>
            <person name="Cichocki N."/>
            <person name="Clum A."/>
            <person name="Culley D."/>
            <person name="Crous P.W."/>
            <person name="Fauchery L."/>
            <person name="Girlanda M."/>
            <person name="Hayes R."/>
            <person name="Keri Z."/>
            <person name="Labutti K."/>
            <person name="Lipzen A."/>
            <person name="Lombard V."/>
            <person name="Magnuson J."/>
            <person name="Maillard F."/>
            <person name="Morin E."/>
            <person name="Murat C."/>
            <person name="Nolan M."/>
            <person name="Ohm R."/>
            <person name="Pangilinan J."/>
            <person name="Pereira M."/>
            <person name="Perotto S."/>
            <person name="Peter M."/>
            <person name="Riley R."/>
            <person name="Sitrit Y."/>
            <person name="Stielow B."/>
            <person name="Szollosi G."/>
            <person name="Zifcakova L."/>
            <person name="Stursova M."/>
            <person name="Spatafora J.W."/>
            <person name="Tedersoo L."/>
            <person name="Vaario L.-M."/>
            <person name="Yamada A."/>
            <person name="Yan M."/>
            <person name="Wang P."/>
            <person name="Xu J."/>
            <person name="Bruns T."/>
            <person name="Baldrian P."/>
            <person name="Vilgalys R."/>
            <person name="Henrissat B."/>
            <person name="Grigoriev I.V."/>
            <person name="Hibbett D."/>
            <person name="Nagy L.G."/>
            <person name="Martin F.M."/>
        </authorList>
    </citation>
    <scope>NUCLEOTIDE SEQUENCE</scope>
    <source>
        <strain evidence="2">UH-Tt-Lm1</strain>
    </source>
</reference>
<keyword evidence="3" id="KW-1185">Reference proteome</keyword>
<evidence type="ECO:0000313" key="3">
    <source>
        <dbReference type="Proteomes" id="UP000736335"/>
    </source>
</evidence>
<accession>A0A9P6HGN6</accession>
<name>A0A9P6HGN6_9AGAM</name>
<comment type="caution">
    <text evidence="2">The sequence shown here is derived from an EMBL/GenBank/DDBJ whole genome shotgun (WGS) entry which is preliminary data.</text>
</comment>
<protein>
    <submittedName>
        <fullName evidence="2">Uncharacterized protein</fullName>
    </submittedName>
</protein>
<evidence type="ECO:0000256" key="1">
    <source>
        <dbReference type="SAM" id="MobiDB-lite"/>
    </source>
</evidence>
<feature type="region of interest" description="Disordered" evidence="1">
    <location>
        <begin position="215"/>
        <end position="252"/>
    </location>
</feature>
<dbReference type="AlphaFoldDB" id="A0A9P6HGN6"/>
<reference evidence="2" key="1">
    <citation type="journal article" date="2020" name="Nat. Commun.">
        <title>Large-scale genome sequencing of mycorrhizal fungi provides insights into the early evolution of symbiotic traits.</title>
        <authorList>
            <person name="Miyauchi S."/>
            <person name="Kiss E."/>
            <person name="Kuo A."/>
            <person name="Drula E."/>
            <person name="Kohler A."/>
            <person name="Sanchez-Garcia M."/>
            <person name="Morin E."/>
            <person name="Andreopoulos B."/>
            <person name="Barry K.W."/>
            <person name="Bonito G."/>
            <person name="Buee M."/>
            <person name="Carver A."/>
            <person name="Chen C."/>
            <person name="Cichocki N."/>
            <person name="Clum A."/>
            <person name="Culley D."/>
            <person name="Crous P.W."/>
            <person name="Fauchery L."/>
            <person name="Girlanda M."/>
            <person name="Hayes R.D."/>
            <person name="Keri Z."/>
            <person name="LaButti K."/>
            <person name="Lipzen A."/>
            <person name="Lombard V."/>
            <person name="Magnuson J."/>
            <person name="Maillard F."/>
            <person name="Murat C."/>
            <person name="Nolan M."/>
            <person name="Ohm R.A."/>
            <person name="Pangilinan J."/>
            <person name="Pereira M.F."/>
            <person name="Perotto S."/>
            <person name="Peter M."/>
            <person name="Pfister S."/>
            <person name="Riley R."/>
            <person name="Sitrit Y."/>
            <person name="Stielow J.B."/>
            <person name="Szollosi G."/>
            <person name="Zifcakova L."/>
            <person name="Stursova M."/>
            <person name="Spatafora J.W."/>
            <person name="Tedersoo L."/>
            <person name="Vaario L.M."/>
            <person name="Yamada A."/>
            <person name="Yan M."/>
            <person name="Wang P."/>
            <person name="Xu J."/>
            <person name="Bruns T."/>
            <person name="Baldrian P."/>
            <person name="Vilgalys R."/>
            <person name="Dunand C."/>
            <person name="Henrissat B."/>
            <person name="Grigoriev I.V."/>
            <person name="Hibbett D."/>
            <person name="Nagy L.G."/>
            <person name="Martin F.M."/>
        </authorList>
    </citation>
    <scope>NUCLEOTIDE SEQUENCE</scope>
    <source>
        <strain evidence="2">UH-Tt-Lm1</strain>
    </source>
</reference>